<feature type="transmembrane region" description="Helical" evidence="9">
    <location>
        <begin position="171"/>
        <end position="188"/>
    </location>
</feature>
<feature type="transmembrane region" description="Helical" evidence="9">
    <location>
        <begin position="132"/>
        <end position="151"/>
    </location>
</feature>
<reference evidence="11 12" key="1">
    <citation type="journal article" date="2016" name="Nat. Commun.">
        <title>Thousands of microbial genomes shed light on interconnected biogeochemical processes in an aquifer system.</title>
        <authorList>
            <person name="Anantharaman K."/>
            <person name="Brown C.T."/>
            <person name="Hug L.A."/>
            <person name="Sharon I."/>
            <person name="Castelle C.J."/>
            <person name="Probst A.J."/>
            <person name="Thomas B.C."/>
            <person name="Singh A."/>
            <person name="Wilkins M.J."/>
            <person name="Karaoz U."/>
            <person name="Brodie E.L."/>
            <person name="Williams K.H."/>
            <person name="Hubbard S.S."/>
            <person name="Banfield J.F."/>
        </authorList>
    </citation>
    <scope>NUCLEOTIDE SEQUENCE [LARGE SCALE GENOMIC DNA]</scope>
</reference>
<feature type="transmembrane region" description="Helical" evidence="9">
    <location>
        <begin position="85"/>
        <end position="103"/>
    </location>
</feature>
<name>A0A1F5KSY8_9BACT</name>
<dbReference type="InterPro" id="IPR005467">
    <property type="entry name" value="His_kinase_dom"/>
</dbReference>
<keyword evidence="9" id="KW-0812">Transmembrane</keyword>
<dbReference type="PRINTS" id="PR00344">
    <property type="entry name" value="BCTRLSENSOR"/>
</dbReference>
<protein>
    <recommendedName>
        <fullName evidence="2">histidine kinase</fullName>
        <ecNumber evidence="2">2.7.13.3</ecNumber>
    </recommendedName>
</protein>
<evidence type="ECO:0000313" key="12">
    <source>
        <dbReference type="Proteomes" id="UP000178565"/>
    </source>
</evidence>
<evidence type="ECO:0000256" key="5">
    <source>
        <dbReference type="ARBA" id="ARBA00022741"/>
    </source>
</evidence>
<evidence type="ECO:0000256" key="7">
    <source>
        <dbReference type="ARBA" id="ARBA00022840"/>
    </source>
</evidence>
<dbReference type="PROSITE" id="PS50109">
    <property type="entry name" value="HIS_KIN"/>
    <property type="match status" value="1"/>
</dbReference>
<accession>A0A1F5KSY8</accession>
<evidence type="ECO:0000259" key="10">
    <source>
        <dbReference type="PROSITE" id="PS50109"/>
    </source>
</evidence>
<keyword evidence="8" id="KW-0902">Two-component regulatory system</keyword>
<dbReference type="InterPro" id="IPR003594">
    <property type="entry name" value="HATPase_dom"/>
</dbReference>
<organism evidence="11 12">
    <name type="scientific">Candidatus Daviesbacteria bacterium RIFCSPLOWO2_01_FULL_39_12</name>
    <dbReference type="NCBI Taxonomy" id="1797785"/>
    <lineage>
        <taxon>Bacteria</taxon>
        <taxon>Candidatus Daviesiibacteriota</taxon>
    </lineage>
</organism>
<keyword evidence="6" id="KW-0418">Kinase</keyword>
<dbReference type="InterPro" id="IPR036890">
    <property type="entry name" value="HATPase_C_sf"/>
</dbReference>
<feature type="transmembrane region" description="Helical" evidence="9">
    <location>
        <begin position="25"/>
        <end position="47"/>
    </location>
</feature>
<keyword evidence="9" id="KW-1133">Transmembrane helix</keyword>
<dbReference type="SMART" id="SM00387">
    <property type="entry name" value="HATPase_c"/>
    <property type="match status" value="1"/>
</dbReference>
<keyword evidence="3" id="KW-0597">Phosphoprotein</keyword>
<dbReference type="AlphaFoldDB" id="A0A1F5KSY8"/>
<dbReference type="InterPro" id="IPR004358">
    <property type="entry name" value="Sig_transdc_His_kin-like_C"/>
</dbReference>
<evidence type="ECO:0000256" key="1">
    <source>
        <dbReference type="ARBA" id="ARBA00000085"/>
    </source>
</evidence>
<dbReference type="PANTHER" id="PTHR43065">
    <property type="entry name" value="SENSOR HISTIDINE KINASE"/>
    <property type="match status" value="1"/>
</dbReference>
<comment type="caution">
    <text evidence="11">The sequence shown here is derived from an EMBL/GenBank/DDBJ whole genome shotgun (WGS) entry which is preliminary data.</text>
</comment>
<dbReference type="STRING" id="1797785.A3B45_02880"/>
<proteinExistence type="predicted"/>
<evidence type="ECO:0000256" key="6">
    <source>
        <dbReference type="ARBA" id="ARBA00022777"/>
    </source>
</evidence>
<dbReference type="EC" id="2.7.13.3" evidence="2"/>
<dbReference type="EMBL" id="MFDM01000011">
    <property type="protein sequence ID" value="OGE43944.1"/>
    <property type="molecule type" value="Genomic_DNA"/>
</dbReference>
<feature type="transmembrane region" description="Helical" evidence="9">
    <location>
        <begin position="109"/>
        <end position="127"/>
    </location>
</feature>
<sequence length="468" mass="53090">MSLRYLDRLLVQPKSKDIDLARKEFILNILLLGCIFLAGIASVDVIINYFKLGSNFGGASPYAVVGFFLIFSSLLFASRLGYFQITAYVFITLLLIPNLVLSLKWGFMLPQALLMYSLIIVIAGILISSRAAFLSTFLIAVYLMVLSYLQSNDIILYDSSWLQGPFDFSDTIPAIVTLLVIATASWLFSREIEKALKRAWRSEAALKRQRDKLEITVERRTKQLKQAQVEKIEQLYRFAQFGRLASGLFHDLATPLTVVSLNLKRLNKNRDIGTQELSEAKVALERAVSGTRKLEEFIVAARKQIQKQEELKMFNLSYEINQAIQILEHRAKVSHVSIIFNYPSIPKVFGNPLKFNQLMTNLISNSIDSYDKMRKKSRPVEIKLQKLNNHLKLAVQDWGSGISKENLPKVFNPLFTTKNLERGTGIGLSICKDIVEKDLKGNINAESKIGLGTTFTIEFPIRKSEHER</sequence>
<dbReference type="PANTHER" id="PTHR43065:SF10">
    <property type="entry name" value="PEROXIDE STRESS-ACTIVATED HISTIDINE KINASE MAK3"/>
    <property type="match status" value="1"/>
</dbReference>
<evidence type="ECO:0000256" key="3">
    <source>
        <dbReference type="ARBA" id="ARBA00022553"/>
    </source>
</evidence>
<dbReference type="GO" id="GO:0004673">
    <property type="term" value="F:protein histidine kinase activity"/>
    <property type="evidence" value="ECO:0007669"/>
    <property type="project" value="UniProtKB-EC"/>
</dbReference>
<gene>
    <name evidence="11" type="ORF">A3B45_02880</name>
</gene>
<feature type="domain" description="Histidine kinase" evidence="10">
    <location>
        <begin position="247"/>
        <end position="463"/>
    </location>
</feature>
<dbReference type="GO" id="GO:0000160">
    <property type="term" value="P:phosphorelay signal transduction system"/>
    <property type="evidence" value="ECO:0007669"/>
    <property type="project" value="UniProtKB-KW"/>
</dbReference>
<comment type="catalytic activity">
    <reaction evidence="1">
        <text>ATP + protein L-histidine = ADP + protein N-phospho-L-histidine.</text>
        <dbReference type="EC" id="2.7.13.3"/>
    </reaction>
</comment>
<evidence type="ECO:0000256" key="9">
    <source>
        <dbReference type="SAM" id="Phobius"/>
    </source>
</evidence>
<evidence type="ECO:0000256" key="4">
    <source>
        <dbReference type="ARBA" id="ARBA00022679"/>
    </source>
</evidence>
<dbReference type="GO" id="GO:0005524">
    <property type="term" value="F:ATP binding"/>
    <property type="evidence" value="ECO:0007669"/>
    <property type="project" value="UniProtKB-KW"/>
</dbReference>
<evidence type="ECO:0000256" key="8">
    <source>
        <dbReference type="ARBA" id="ARBA00023012"/>
    </source>
</evidence>
<keyword evidence="7" id="KW-0067">ATP-binding</keyword>
<dbReference type="Gene3D" id="3.30.565.10">
    <property type="entry name" value="Histidine kinase-like ATPase, C-terminal domain"/>
    <property type="match status" value="1"/>
</dbReference>
<evidence type="ECO:0000256" key="2">
    <source>
        <dbReference type="ARBA" id="ARBA00012438"/>
    </source>
</evidence>
<evidence type="ECO:0000313" key="11">
    <source>
        <dbReference type="EMBL" id="OGE43944.1"/>
    </source>
</evidence>
<dbReference type="Gene3D" id="1.10.287.130">
    <property type="match status" value="1"/>
</dbReference>
<keyword evidence="9" id="KW-0472">Membrane</keyword>
<dbReference type="Pfam" id="PF02518">
    <property type="entry name" value="HATPase_c"/>
    <property type="match status" value="1"/>
</dbReference>
<feature type="transmembrane region" description="Helical" evidence="9">
    <location>
        <begin position="59"/>
        <end position="78"/>
    </location>
</feature>
<keyword evidence="4" id="KW-0808">Transferase</keyword>
<dbReference type="Proteomes" id="UP000178565">
    <property type="component" value="Unassembled WGS sequence"/>
</dbReference>
<keyword evidence="5" id="KW-0547">Nucleotide-binding</keyword>
<dbReference type="SUPFAM" id="SSF55874">
    <property type="entry name" value="ATPase domain of HSP90 chaperone/DNA topoisomerase II/histidine kinase"/>
    <property type="match status" value="1"/>
</dbReference>